<organism evidence="4 5">
    <name type="scientific">Subsaximicrobium wynnwilliamsii</name>
    <dbReference type="NCBI Taxonomy" id="291179"/>
    <lineage>
        <taxon>Bacteria</taxon>
        <taxon>Pseudomonadati</taxon>
        <taxon>Bacteroidota</taxon>
        <taxon>Flavobacteriia</taxon>
        <taxon>Flavobacteriales</taxon>
        <taxon>Flavobacteriaceae</taxon>
        <taxon>Subsaximicrobium</taxon>
    </lineage>
</organism>
<proteinExistence type="predicted"/>
<gene>
    <name evidence="4" type="ORF">ESY86_02925</name>
</gene>
<evidence type="ECO:0000256" key="1">
    <source>
        <dbReference type="ARBA" id="ARBA00004236"/>
    </source>
</evidence>
<dbReference type="SUPFAM" id="SSF101898">
    <property type="entry name" value="NHL repeat"/>
    <property type="match status" value="1"/>
</dbReference>
<dbReference type="OrthoDB" id="5599486at2"/>
<keyword evidence="3" id="KW-0472">Membrane</keyword>
<keyword evidence="5" id="KW-1185">Reference proteome</keyword>
<evidence type="ECO:0000256" key="3">
    <source>
        <dbReference type="ARBA" id="ARBA00023136"/>
    </source>
</evidence>
<comment type="subcellular location">
    <subcellularLocation>
        <location evidence="1">Cell membrane</location>
    </subcellularLocation>
</comment>
<dbReference type="RefSeq" id="WP_147085026.1">
    <property type="nucleotide sequence ID" value="NZ_VORM01000001.1"/>
</dbReference>
<keyword evidence="2" id="KW-1003">Cell membrane</keyword>
<dbReference type="PROSITE" id="PS51257">
    <property type="entry name" value="PROKAR_LIPOPROTEIN"/>
    <property type="match status" value="1"/>
</dbReference>
<evidence type="ECO:0000313" key="4">
    <source>
        <dbReference type="EMBL" id="TXD90925.1"/>
    </source>
</evidence>
<dbReference type="AlphaFoldDB" id="A0A5C6ZM01"/>
<sequence length="281" mass="31609">MTKFSYIILAFPILFSACHTGQLNNLLDLPVSLKENSALEYTNQDRLLWTIEDAGNPNALYALDAKGQLTKTIEIENAENIDWEDLASDQEENIYIGDFGNNEKTREHFTIYKVSKPGKAMKRSSAEKIAFTLPSTMESQDFEAFFLYENKFYIFSKGTKETIMISVENSIGDHVAQLVTTSKLDGKDNQITAADISADGKTIVLLNHEKLWKLSKFKADKFFEGTVEIIPFGHTSQKEGIVFITKDEVLISDELKNNNGGNLYHLELKGKKSAEGTNQNK</sequence>
<dbReference type="InterPro" id="IPR009722">
    <property type="entry name" value="YjiK/CarP"/>
</dbReference>
<reference evidence="4 5" key="1">
    <citation type="submission" date="2019-08" db="EMBL/GenBank/DDBJ databases">
        <title>Genomes of Subsaximicrobium wynnwilliamsii strains.</title>
        <authorList>
            <person name="Bowman J.P."/>
        </authorList>
    </citation>
    <scope>NUCLEOTIDE SEQUENCE [LARGE SCALE GENOMIC DNA]</scope>
    <source>
        <strain evidence="4 5">2-80-2</strain>
    </source>
</reference>
<dbReference type="GO" id="GO:0005886">
    <property type="term" value="C:plasma membrane"/>
    <property type="evidence" value="ECO:0007669"/>
    <property type="project" value="UniProtKB-SubCell"/>
</dbReference>
<dbReference type="Pfam" id="PF06977">
    <property type="entry name" value="SdiA-regulated"/>
    <property type="match status" value="1"/>
</dbReference>
<comment type="caution">
    <text evidence="4">The sequence shown here is derived from an EMBL/GenBank/DDBJ whole genome shotgun (WGS) entry which is preliminary data.</text>
</comment>
<dbReference type="EMBL" id="VORO01000002">
    <property type="protein sequence ID" value="TXD90925.1"/>
    <property type="molecule type" value="Genomic_DNA"/>
</dbReference>
<evidence type="ECO:0000313" key="5">
    <source>
        <dbReference type="Proteomes" id="UP000321578"/>
    </source>
</evidence>
<dbReference type="Proteomes" id="UP000321578">
    <property type="component" value="Unassembled WGS sequence"/>
</dbReference>
<name>A0A5C6ZM01_9FLAO</name>
<accession>A0A5C6ZM01</accession>
<protein>
    <submittedName>
        <fullName evidence="4">Uncharacterized protein</fullName>
    </submittedName>
</protein>
<evidence type="ECO:0000256" key="2">
    <source>
        <dbReference type="ARBA" id="ARBA00022475"/>
    </source>
</evidence>